<proteinExistence type="predicted"/>
<dbReference type="KEGG" id="pcm:AY601_3534"/>
<sequence>MEDLKIKLSLEDFKELIQNTEDMKEDKKLLNINEIVLQNRIVDEDTIDWSPWFKAIYGR</sequence>
<dbReference type="AlphaFoldDB" id="A0A127VHL1"/>
<organism evidence="1 2">
    <name type="scientific">Pedobacter cryoconitis</name>
    <dbReference type="NCBI Taxonomy" id="188932"/>
    <lineage>
        <taxon>Bacteria</taxon>
        <taxon>Pseudomonadati</taxon>
        <taxon>Bacteroidota</taxon>
        <taxon>Sphingobacteriia</taxon>
        <taxon>Sphingobacteriales</taxon>
        <taxon>Sphingobacteriaceae</taxon>
        <taxon>Pedobacter</taxon>
    </lineage>
</organism>
<reference evidence="1 2" key="1">
    <citation type="submission" date="2016-03" db="EMBL/GenBank/DDBJ databases">
        <title>Complete genome sequence of Pedobacter cryoconitis PAMC 27485.</title>
        <authorList>
            <person name="Lee J."/>
            <person name="Kim O.-S."/>
        </authorList>
    </citation>
    <scope>NUCLEOTIDE SEQUENCE [LARGE SCALE GENOMIC DNA]</scope>
    <source>
        <strain evidence="1 2">PAMC 27485</strain>
    </source>
</reference>
<accession>A0A127VHL1</accession>
<evidence type="ECO:0000313" key="2">
    <source>
        <dbReference type="Proteomes" id="UP000071561"/>
    </source>
</evidence>
<dbReference type="RefSeq" id="WP_068403371.1">
    <property type="nucleotide sequence ID" value="NZ_CP014504.1"/>
</dbReference>
<evidence type="ECO:0000313" key="1">
    <source>
        <dbReference type="EMBL" id="AMQ00399.1"/>
    </source>
</evidence>
<dbReference type="EMBL" id="CP014504">
    <property type="protein sequence ID" value="AMQ00399.1"/>
    <property type="molecule type" value="Genomic_DNA"/>
</dbReference>
<dbReference type="PATRIC" id="fig|188932.3.peg.3676"/>
<gene>
    <name evidence="1" type="ORF">AY601_3534</name>
</gene>
<dbReference type="Proteomes" id="UP000071561">
    <property type="component" value="Chromosome"/>
</dbReference>
<keyword evidence="2" id="KW-1185">Reference proteome</keyword>
<name>A0A127VHL1_9SPHI</name>
<protein>
    <submittedName>
        <fullName evidence="1">Uncharacterized protein</fullName>
    </submittedName>
</protein>